<dbReference type="Proteomes" id="UP001321760">
    <property type="component" value="Unassembled WGS sequence"/>
</dbReference>
<organism evidence="2 3">
    <name type="scientific">Podospora aff. communis PSN243</name>
    <dbReference type="NCBI Taxonomy" id="3040156"/>
    <lineage>
        <taxon>Eukaryota</taxon>
        <taxon>Fungi</taxon>
        <taxon>Dikarya</taxon>
        <taxon>Ascomycota</taxon>
        <taxon>Pezizomycotina</taxon>
        <taxon>Sordariomycetes</taxon>
        <taxon>Sordariomycetidae</taxon>
        <taxon>Sordariales</taxon>
        <taxon>Podosporaceae</taxon>
        <taxon>Podospora</taxon>
    </lineage>
</organism>
<accession>A0AAV9H6A1</accession>
<name>A0AAV9H6A1_9PEZI</name>
<reference evidence="2" key="1">
    <citation type="journal article" date="2023" name="Mol. Phylogenet. Evol.">
        <title>Genome-scale phylogeny and comparative genomics of the fungal order Sordariales.</title>
        <authorList>
            <person name="Hensen N."/>
            <person name="Bonometti L."/>
            <person name="Westerberg I."/>
            <person name="Brannstrom I.O."/>
            <person name="Guillou S."/>
            <person name="Cros-Aarteil S."/>
            <person name="Calhoun S."/>
            <person name="Haridas S."/>
            <person name="Kuo A."/>
            <person name="Mondo S."/>
            <person name="Pangilinan J."/>
            <person name="Riley R."/>
            <person name="LaButti K."/>
            <person name="Andreopoulos B."/>
            <person name="Lipzen A."/>
            <person name="Chen C."/>
            <person name="Yan M."/>
            <person name="Daum C."/>
            <person name="Ng V."/>
            <person name="Clum A."/>
            <person name="Steindorff A."/>
            <person name="Ohm R.A."/>
            <person name="Martin F."/>
            <person name="Silar P."/>
            <person name="Natvig D.O."/>
            <person name="Lalanne C."/>
            <person name="Gautier V."/>
            <person name="Ament-Velasquez S.L."/>
            <person name="Kruys A."/>
            <person name="Hutchinson M.I."/>
            <person name="Powell A.J."/>
            <person name="Barry K."/>
            <person name="Miller A.N."/>
            <person name="Grigoriev I.V."/>
            <person name="Debuchy R."/>
            <person name="Gladieux P."/>
            <person name="Hiltunen Thoren M."/>
            <person name="Johannesson H."/>
        </authorList>
    </citation>
    <scope>NUCLEOTIDE SEQUENCE</scope>
    <source>
        <strain evidence="2">PSN243</strain>
    </source>
</reference>
<evidence type="ECO:0000313" key="2">
    <source>
        <dbReference type="EMBL" id="KAK4455242.1"/>
    </source>
</evidence>
<reference evidence="2" key="2">
    <citation type="submission" date="2023-05" db="EMBL/GenBank/DDBJ databases">
        <authorList>
            <consortium name="Lawrence Berkeley National Laboratory"/>
            <person name="Steindorff A."/>
            <person name="Hensen N."/>
            <person name="Bonometti L."/>
            <person name="Westerberg I."/>
            <person name="Brannstrom I.O."/>
            <person name="Guillou S."/>
            <person name="Cros-Aarteil S."/>
            <person name="Calhoun S."/>
            <person name="Haridas S."/>
            <person name="Kuo A."/>
            <person name="Mondo S."/>
            <person name="Pangilinan J."/>
            <person name="Riley R."/>
            <person name="Labutti K."/>
            <person name="Andreopoulos B."/>
            <person name="Lipzen A."/>
            <person name="Chen C."/>
            <person name="Yanf M."/>
            <person name="Daum C."/>
            <person name="Ng V."/>
            <person name="Clum A."/>
            <person name="Ohm R."/>
            <person name="Martin F."/>
            <person name="Silar P."/>
            <person name="Natvig D."/>
            <person name="Lalanne C."/>
            <person name="Gautier V."/>
            <person name="Ament-Velasquez S.L."/>
            <person name="Kruys A."/>
            <person name="Hutchinson M.I."/>
            <person name="Powell A.J."/>
            <person name="Barry K."/>
            <person name="Miller A.N."/>
            <person name="Grigoriev I.V."/>
            <person name="Debuchy R."/>
            <person name="Gladieux P."/>
            <person name="Thoren M.H."/>
            <person name="Johannesson H."/>
        </authorList>
    </citation>
    <scope>NUCLEOTIDE SEQUENCE</scope>
    <source>
        <strain evidence="2">PSN243</strain>
    </source>
</reference>
<gene>
    <name evidence="2" type="ORF">QBC34DRAFT_66420</name>
</gene>
<comment type="caution">
    <text evidence="2">The sequence shown here is derived from an EMBL/GenBank/DDBJ whole genome shotgun (WGS) entry which is preliminary data.</text>
</comment>
<feature type="chain" id="PRO_5043395692" description="Ubiquitin 3 binding protein But2 C-terminal domain-containing protein" evidence="1">
    <location>
        <begin position="21"/>
        <end position="211"/>
    </location>
</feature>
<dbReference type="InterPro" id="IPR025649">
    <property type="entry name" value="DUF4360"/>
</dbReference>
<evidence type="ECO:0000313" key="3">
    <source>
        <dbReference type="Proteomes" id="UP001321760"/>
    </source>
</evidence>
<sequence length="211" mass="22603">MHLLHHSLLSLSAMLACAAAVPQPPSTLNHRDDTTIARSSHCPSGPYIVRISADRATASLELDTNTLTAKIGPGVPSSQNGWACQFDITVPHARGRYFTVDGAVYYMALDLHDGNRLNVTTKYTFLTHGGEVYTSVGGSGRINGAFNLRDTRPREIARPVWSQCGPNVTSAVLRVATTLTLAGVNEGVVAEASLLTHSIGLRWDSYAANEC</sequence>
<proteinExistence type="predicted"/>
<protein>
    <recommendedName>
        <fullName evidence="4">Ubiquitin 3 binding protein But2 C-terminal domain-containing protein</fullName>
    </recommendedName>
</protein>
<dbReference type="Pfam" id="PF14273">
    <property type="entry name" value="DUF4360"/>
    <property type="match status" value="1"/>
</dbReference>
<feature type="signal peptide" evidence="1">
    <location>
        <begin position="1"/>
        <end position="20"/>
    </location>
</feature>
<evidence type="ECO:0000256" key="1">
    <source>
        <dbReference type="SAM" id="SignalP"/>
    </source>
</evidence>
<dbReference type="EMBL" id="MU865914">
    <property type="protein sequence ID" value="KAK4455242.1"/>
    <property type="molecule type" value="Genomic_DNA"/>
</dbReference>
<keyword evidence="1" id="KW-0732">Signal</keyword>
<keyword evidence="3" id="KW-1185">Reference proteome</keyword>
<dbReference type="AlphaFoldDB" id="A0AAV9H6A1"/>
<evidence type="ECO:0008006" key="4">
    <source>
        <dbReference type="Google" id="ProtNLM"/>
    </source>
</evidence>